<organism evidence="2 3">
    <name type="scientific">Brenneria rubrifaciens</name>
    <dbReference type="NCBI Taxonomy" id="55213"/>
    <lineage>
        <taxon>Bacteria</taxon>
        <taxon>Pseudomonadati</taxon>
        <taxon>Pseudomonadota</taxon>
        <taxon>Gammaproteobacteria</taxon>
        <taxon>Enterobacterales</taxon>
        <taxon>Pectobacteriaceae</taxon>
        <taxon>Brenneria</taxon>
    </lineage>
</organism>
<accession>A0A4P8QPG0</accession>
<sequence>MSNKSKKRNKDYYIERNRAGHLPTLSLVDGSSHRRSESECNARKYATQSWRNKRAMTPDGNRPRPDRVGDSRGCGYKPSTALPLTGGLHGLHQGY</sequence>
<reference evidence="2 3" key="1">
    <citation type="submission" date="2018-11" db="EMBL/GenBank/DDBJ databases">
        <title>Genome sequences of Brenneria nigrifluens and Brenneria rubrifaciens.</title>
        <authorList>
            <person name="Poret-Peterson A.T."/>
            <person name="McClean A.E."/>
            <person name="Kluepfel D.A."/>
        </authorList>
    </citation>
    <scope>NUCLEOTIDE SEQUENCE [LARGE SCALE GENOMIC DNA]</scope>
    <source>
        <strain evidence="2 3">6D370</strain>
    </source>
</reference>
<dbReference type="Proteomes" id="UP000299580">
    <property type="component" value="Chromosome"/>
</dbReference>
<proteinExistence type="predicted"/>
<keyword evidence="3" id="KW-1185">Reference proteome</keyword>
<dbReference type="EMBL" id="CP034035">
    <property type="protein sequence ID" value="QCR08957.1"/>
    <property type="molecule type" value="Genomic_DNA"/>
</dbReference>
<feature type="compositionally biased region" description="Basic and acidic residues" evidence="1">
    <location>
        <begin position="61"/>
        <end position="70"/>
    </location>
</feature>
<gene>
    <name evidence="2" type="ORF">EH207_10685</name>
</gene>
<evidence type="ECO:0000313" key="3">
    <source>
        <dbReference type="Proteomes" id="UP000299580"/>
    </source>
</evidence>
<dbReference type="KEGG" id="brb:EH207_10685"/>
<dbReference type="AlphaFoldDB" id="A0A4P8QPG0"/>
<evidence type="ECO:0000313" key="2">
    <source>
        <dbReference type="EMBL" id="QCR08957.1"/>
    </source>
</evidence>
<protein>
    <submittedName>
        <fullName evidence="2">Uncharacterized protein</fullName>
    </submittedName>
</protein>
<feature type="region of interest" description="Disordered" evidence="1">
    <location>
        <begin position="51"/>
        <end position="95"/>
    </location>
</feature>
<evidence type="ECO:0000256" key="1">
    <source>
        <dbReference type="SAM" id="MobiDB-lite"/>
    </source>
</evidence>
<name>A0A4P8QPG0_9GAMM</name>
<dbReference type="RefSeq" id="WP_137713988.1">
    <property type="nucleotide sequence ID" value="NZ_JBHRVE010000003.1"/>
</dbReference>